<sequence>MMAPTTPQDFLIKSGKAIDMEIRVQKKPHSSRVEILPNAIIDPVSLHEKTVAAHSKMDRSFKDIGTGSSMRINRAETSGNADPGTITNRAEANHNRFHAETWGATGAAKSPSLLQLWGTAF</sequence>
<dbReference type="EMBL" id="MTYJ01000336">
    <property type="protein sequence ID" value="OWA53651.1"/>
    <property type="molecule type" value="Genomic_DNA"/>
</dbReference>
<dbReference type="AlphaFoldDB" id="A0A9X6NNF1"/>
<name>A0A9X6NNF1_HYPEX</name>
<keyword evidence="2" id="KW-1185">Reference proteome</keyword>
<evidence type="ECO:0000313" key="1">
    <source>
        <dbReference type="EMBL" id="OWA53651.1"/>
    </source>
</evidence>
<comment type="caution">
    <text evidence="1">The sequence shown here is derived from an EMBL/GenBank/DDBJ whole genome shotgun (WGS) entry which is preliminary data.</text>
</comment>
<proteinExistence type="predicted"/>
<reference evidence="2" key="1">
    <citation type="submission" date="2017-01" db="EMBL/GenBank/DDBJ databases">
        <title>Comparative genomics of anhydrobiosis in the tardigrade Hypsibius dujardini.</title>
        <authorList>
            <person name="Yoshida Y."/>
            <person name="Koutsovoulos G."/>
            <person name="Laetsch D."/>
            <person name="Stevens L."/>
            <person name="Kumar S."/>
            <person name="Horikawa D."/>
            <person name="Ishino K."/>
            <person name="Komine S."/>
            <person name="Tomita M."/>
            <person name="Blaxter M."/>
            <person name="Arakawa K."/>
        </authorList>
    </citation>
    <scope>NUCLEOTIDE SEQUENCE [LARGE SCALE GENOMIC DNA]</scope>
    <source>
        <strain evidence="2">Z151</strain>
    </source>
</reference>
<dbReference type="Proteomes" id="UP000192578">
    <property type="component" value="Unassembled WGS sequence"/>
</dbReference>
<accession>A0A9X6NNF1</accession>
<organism evidence="1 2">
    <name type="scientific">Hypsibius exemplaris</name>
    <name type="common">Freshwater tardigrade</name>
    <dbReference type="NCBI Taxonomy" id="2072580"/>
    <lineage>
        <taxon>Eukaryota</taxon>
        <taxon>Metazoa</taxon>
        <taxon>Ecdysozoa</taxon>
        <taxon>Tardigrada</taxon>
        <taxon>Eutardigrada</taxon>
        <taxon>Parachela</taxon>
        <taxon>Hypsibioidea</taxon>
        <taxon>Hypsibiidae</taxon>
        <taxon>Hypsibius</taxon>
    </lineage>
</organism>
<evidence type="ECO:0000313" key="2">
    <source>
        <dbReference type="Proteomes" id="UP000192578"/>
    </source>
</evidence>
<protein>
    <submittedName>
        <fullName evidence="1">Uncharacterized protein</fullName>
    </submittedName>
</protein>
<gene>
    <name evidence="1" type="ORF">BV898_18072</name>
</gene>